<evidence type="ECO:0000259" key="2">
    <source>
        <dbReference type="Pfam" id="PF04892"/>
    </source>
</evidence>
<dbReference type="InterPro" id="IPR053150">
    <property type="entry name" value="Teicoplanin_resist-assoc"/>
</dbReference>
<feature type="transmembrane region" description="Helical" evidence="1">
    <location>
        <begin position="94"/>
        <end position="113"/>
    </location>
</feature>
<dbReference type="RefSeq" id="WP_275469809.1">
    <property type="nucleotide sequence ID" value="NZ_CP110232.1"/>
</dbReference>
<feature type="transmembrane region" description="Helical" evidence="1">
    <location>
        <begin position="148"/>
        <end position="170"/>
    </location>
</feature>
<keyword evidence="1" id="KW-0812">Transmembrane</keyword>
<dbReference type="Pfam" id="PF04892">
    <property type="entry name" value="VanZ"/>
    <property type="match status" value="1"/>
</dbReference>
<feature type="transmembrane region" description="Helical" evidence="1">
    <location>
        <begin position="12"/>
        <end position="31"/>
    </location>
</feature>
<sequence>MGKTKIKGRVLLIAYLVVLVWILLFKFAFSIDDIIAVFHNQGRSINLLPFSESVIVNGHIDISEIINNLVIFIPFGGLLGILGEKRGFIKSLSLILLFSLLVEASQFILGIGATDITDIVMNSLGGVIGLVSYGVLAKYINRSKLDRFLVNIGTLLFSLILATLVFLLIFNM</sequence>
<dbReference type="AlphaFoldDB" id="A0AAF0I849"/>
<name>A0AAF0I849_9ENTE</name>
<dbReference type="EMBL" id="CP110232">
    <property type="protein sequence ID" value="WEG74010.1"/>
    <property type="molecule type" value="Genomic_DNA"/>
</dbReference>
<keyword evidence="4" id="KW-1185">Reference proteome</keyword>
<dbReference type="InterPro" id="IPR006976">
    <property type="entry name" value="VanZ-like"/>
</dbReference>
<evidence type="ECO:0000313" key="3">
    <source>
        <dbReference type="EMBL" id="WEG74010.1"/>
    </source>
</evidence>
<keyword evidence="1" id="KW-1133">Transmembrane helix</keyword>
<protein>
    <submittedName>
        <fullName evidence="3">VanZ family protein</fullName>
    </submittedName>
</protein>
<proteinExistence type="predicted"/>
<reference evidence="3" key="1">
    <citation type="submission" date="2022-10" db="EMBL/GenBank/DDBJ databases">
        <title>Vagococcus sp. isolated from poultry meat.</title>
        <authorList>
            <person name="Johansson P."/>
            <person name="Bjorkroth J."/>
        </authorList>
    </citation>
    <scope>NUCLEOTIDE SEQUENCE</scope>
    <source>
        <strain evidence="3">STAA11</strain>
    </source>
</reference>
<dbReference type="Proteomes" id="UP001179647">
    <property type="component" value="Chromosome"/>
</dbReference>
<keyword evidence="1" id="KW-0472">Membrane</keyword>
<organism evidence="3 4">
    <name type="scientific">Vagococcus intermedius</name>
    <dbReference type="NCBI Taxonomy" id="2991418"/>
    <lineage>
        <taxon>Bacteria</taxon>
        <taxon>Bacillati</taxon>
        <taxon>Bacillota</taxon>
        <taxon>Bacilli</taxon>
        <taxon>Lactobacillales</taxon>
        <taxon>Enterococcaceae</taxon>
        <taxon>Vagococcus</taxon>
    </lineage>
</organism>
<accession>A0AAF0I849</accession>
<dbReference type="PANTHER" id="PTHR36834">
    <property type="entry name" value="MEMBRANE PROTEIN-RELATED"/>
    <property type="match status" value="1"/>
</dbReference>
<dbReference type="KEGG" id="vie:OL234_03615"/>
<feature type="domain" description="VanZ-like" evidence="2">
    <location>
        <begin position="13"/>
        <end position="135"/>
    </location>
</feature>
<dbReference type="PANTHER" id="PTHR36834:SF2">
    <property type="entry name" value="MEMBRANE PROTEIN"/>
    <property type="match status" value="1"/>
</dbReference>
<feature type="transmembrane region" description="Helical" evidence="1">
    <location>
        <begin position="65"/>
        <end position="82"/>
    </location>
</feature>
<evidence type="ECO:0000256" key="1">
    <source>
        <dbReference type="SAM" id="Phobius"/>
    </source>
</evidence>
<evidence type="ECO:0000313" key="4">
    <source>
        <dbReference type="Proteomes" id="UP001179647"/>
    </source>
</evidence>
<gene>
    <name evidence="3" type="ORF">OL234_03615</name>
</gene>
<feature type="transmembrane region" description="Helical" evidence="1">
    <location>
        <begin position="119"/>
        <end position="136"/>
    </location>
</feature>